<dbReference type="GO" id="GO:0009190">
    <property type="term" value="P:cyclic nucleotide biosynthetic process"/>
    <property type="evidence" value="ECO:0007669"/>
    <property type="project" value="InterPro"/>
</dbReference>
<gene>
    <name evidence="4" type="ORF">MPSYJ_51320</name>
</gene>
<dbReference type="EMBL" id="AP022574">
    <property type="protein sequence ID" value="BBX71671.1"/>
    <property type="molecule type" value="Genomic_DNA"/>
</dbReference>
<protein>
    <submittedName>
        <fullName evidence="4">Cyclase</fullName>
    </submittedName>
</protein>
<organism evidence="4 5">
    <name type="scientific">Mycolicibacterium psychrotolerans</name>
    <dbReference type="NCBI Taxonomy" id="216929"/>
    <lineage>
        <taxon>Bacteria</taxon>
        <taxon>Bacillati</taxon>
        <taxon>Actinomycetota</taxon>
        <taxon>Actinomycetes</taxon>
        <taxon>Mycobacteriales</taxon>
        <taxon>Mycobacteriaceae</taxon>
        <taxon>Mycolicibacterium</taxon>
    </lineage>
</organism>
<dbReference type="KEGG" id="mpsc:MPSYJ_51320"/>
<evidence type="ECO:0000256" key="1">
    <source>
        <dbReference type="ARBA" id="ARBA00022741"/>
    </source>
</evidence>
<dbReference type="InterPro" id="IPR041664">
    <property type="entry name" value="AAA_16"/>
</dbReference>
<feature type="domain" description="Guanylate cyclase" evidence="3">
    <location>
        <begin position="52"/>
        <end position="183"/>
    </location>
</feature>
<accession>A0A7I7MH56</accession>
<evidence type="ECO:0000256" key="2">
    <source>
        <dbReference type="ARBA" id="ARBA00022840"/>
    </source>
</evidence>
<dbReference type="SUPFAM" id="SSF52540">
    <property type="entry name" value="P-loop containing nucleoside triphosphate hydrolases"/>
    <property type="match status" value="1"/>
</dbReference>
<dbReference type="CDD" id="cd07302">
    <property type="entry name" value="CHD"/>
    <property type="match status" value="1"/>
</dbReference>
<dbReference type="Gene3D" id="3.30.70.1230">
    <property type="entry name" value="Nucleotide cyclase"/>
    <property type="match status" value="1"/>
</dbReference>
<dbReference type="GO" id="GO:0035556">
    <property type="term" value="P:intracellular signal transduction"/>
    <property type="evidence" value="ECO:0007669"/>
    <property type="project" value="InterPro"/>
</dbReference>
<dbReference type="GO" id="GO:0005524">
    <property type="term" value="F:ATP binding"/>
    <property type="evidence" value="ECO:0007669"/>
    <property type="project" value="UniProtKB-KW"/>
</dbReference>
<proteinExistence type="predicted"/>
<dbReference type="InterPro" id="IPR027417">
    <property type="entry name" value="P-loop_NTPase"/>
</dbReference>
<dbReference type="RefSeq" id="WP_246228798.1">
    <property type="nucleotide sequence ID" value="NZ_AP022574.1"/>
</dbReference>
<dbReference type="PANTHER" id="PTHR16305">
    <property type="entry name" value="TESTICULAR SOLUBLE ADENYLYL CYCLASE"/>
    <property type="match status" value="1"/>
</dbReference>
<reference evidence="4 5" key="1">
    <citation type="journal article" date="2019" name="Emerg. Microbes Infect.">
        <title>Comprehensive subspecies identification of 175 nontuberculous mycobacteria species based on 7547 genomic profiles.</title>
        <authorList>
            <person name="Matsumoto Y."/>
            <person name="Kinjo T."/>
            <person name="Motooka D."/>
            <person name="Nabeya D."/>
            <person name="Jung N."/>
            <person name="Uechi K."/>
            <person name="Horii T."/>
            <person name="Iida T."/>
            <person name="Fujita J."/>
            <person name="Nakamura S."/>
        </authorList>
    </citation>
    <scope>NUCLEOTIDE SEQUENCE [LARGE SCALE GENOMIC DNA]</scope>
    <source>
        <strain evidence="4 5">JCM 13323</strain>
    </source>
</reference>
<dbReference type="SUPFAM" id="SSF55073">
    <property type="entry name" value="Nucleotide cyclase"/>
    <property type="match status" value="1"/>
</dbReference>
<evidence type="ECO:0000313" key="5">
    <source>
        <dbReference type="Proteomes" id="UP000466514"/>
    </source>
</evidence>
<dbReference type="InterPro" id="IPR029787">
    <property type="entry name" value="Nucleotide_cyclase"/>
</dbReference>
<dbReference type="Proteomes" id="UP000466514">
    <property type="component" value="Chromosome"/>
</dbReference>
<keyword evidence="5" id="KW-1185">Reference proteome</keyword>
<dbReference type="GO" id="GO:0004016">
    <property type="term" value="F:adenylate cyclase activity"/>
    <property type="evidence" value="ECO:0007669"/>
    <property type="project" value="TreeGrafter"/>
</dbReference>
<keyword evidence="2" id="KW-0067">ATP-binding</keyword>
<dbReference type="Pfam" id="PF00211">
    <property type="entry name" value="Guanylate_cyc"/>
    <property type="match status" value="1"/>
</dbReference>
<dbReference type="PROSITE" id="PS50125">
    <property type="entry name" value="GUANYLATE_CYCLASE_2"/>
    <property type="match status" value="1"/>
</dbReference>
<dbReference type="SMART" id="SM00044">
    <property type="entry name" value="CYCc"/>
    <property type="match status" value="1"/>
</dbReference>
<keyword evidence="1" id="KW-0547">Nucleotide-binding</keyword>
<dbReference type="AlphaFoldDB" id="A0A7I7MH56"/>
<sequence length="1063" mass="113700">MDANAGGHSAVHALKPSCEACGTQLSATAKFCSECGAPAAHGTPSAEYKQVTVLFADVVHSMDLAAAVGAERLRDIMAELVVAASAVVQRYGGTVDKFTGDGLMALFGAPVALEDHAVRACLAALEIQDAVKRLAVDVRHRDDVDLELRIGLNSGQVIAGEIGSHTLGYTAIGEQVGIAQRMESIAPPGGVMLSHSTARLVEHAAVLDEEELVRVKGLRDPIPACRLRGIRGTHGRLPRQETTLVGRQREVAALSAALDRAIVGIGGVVQIVGMAGVGKTRLVRETAAMAGLRSFEVVATFCESHARDLAFYPAAGLLRGLFGITGAEGAAARERIRDLLPSADREDLILLDDLLGIAGVDALSVDIDPDARRRRLIRLVDSAVLMRITPTLYVIEDAHWLDDASEWMLECLISVLPRTNSVVLLTYRPEYRGALAHTADSVTLALAPLDESDTAVLTTEMLGADPSVTRLGAQIAERAAGNPFFAEEMVRDLAERQILEGAWGTYICRVECGDVSVPATVQATISARIDRLDTAAKRTLNAAAVIGSRFEADLLDRVAAPTAVAALVEAELLEPVAAFHYAFRHPLIRAVAYESQLRADRSLLHRRVAAAIQHRDPSTVEENAALIATHLEGAGDLREAYDWYMRAAAWLTNRDIAAARGMWSRARDVADRLPDDDPDRTSMGVTPRMFLCAYVWCVKGAGVADSGLDDLRELCGVTGDPVSLAMGMSGVLVSMTLNHRLNEFRSMAREYIALLEAIGDRTLIVGLLNTVTHGIFEAGESVETLRLAEQVIELADGDAVLGSFFFESPLAWAIALRGLARCSLGLRGWRDDLRVALVMARRAGGMTQAAVATYGYGVALLNGVLVADSVVLEHTAEALRAAERSGNDVSLAWARVIHGVASVRMHGPDHVPGTELLTQGRRQAFEHGDLLVATTADIQIAECKALAGDAAGAIDLAAAAVEHQVDRGKMSCSGPATMVLVHALLQRGSRQDLDDAQSAIDRLSARRADSGFVFHDLPVLRLRALLAQAQGDLTAYREHRDRYRTMASALGFEGHIAMAQAMS</sequence>
<dbReference type="GO" id="GO:0005737">
    <property type="term" value="C:cytoplasm"/>
    <property type="evidence" value="ECO:0007669"/>
    <property type="project" value="TreeGrafter"/>
</dbReference>
<dbReference type="InterPro" id="IPR001054">
    <property type="entry name" value="A/G_cyclase"/>
</dbReference>
<evidence type="ECO:0000259" key="3">
    <source>
        <dbReference type="PROSITE" id="PS50125"/>
    </source>
</evidence>
<name>A0A7I7MH56_9MYCO</name>
<dbReference type="Pfam" id="PF13191">
    <property type="entry name" value="AAA_16"/>
    <property type="match status" value="1"/>
</dbReference>
<dbReference type="PANTHER" id="PTHR16305:SF28">
    <property type="entry name" value="GUANYLATE CYCLASE DOMAIN-CONTAINING PROTEIN"/>
    <property type="match status" value="1"/>
</dbReference>
<evidence type="ECO:0000313" key="4">
    <source>
        <dbReference type="EMBL" id="BBX71671.1"/>
    </source>
</evidence>
<dbReference type="Gene3D" id="3.40.50.300">
    <property type="entry name" value="P-loop containing nucleotide triphosphate hydrolases"/>
    <property type="match status" value="1"/>
</dbReference>